<dbReference type="Proteomes" id="UP000251047">
    <property type="component" value="Unassembled WGS sequence"/>
</dbReference>
<dbReference type="RefSeq" id="WP_146743920.1">
    <property type="nucleotide sequence ID" value="NZ_PHQP01000126.1"/>
</dbReference>
<evidence type="ECO:0000313" key="3">
    <source>
        <dbReference type="Proteomes" id="UP000251047"/>
    </source>
</evidence>
<dbReference type="AlphaFoldDB" id="A0A364V8E2"/>
<sequence>MVAPHSERFALRAEDSVAAVIVTHRRADQLRHSLELVANQSKPVSYIIVVDNGREQAVQETVQQLCGDRGVYLPSATNLGGAG</sequence>
<comment type="caution">
    <text evidence="2">The sequence shown here is derived from an EMBL/GenBank/DDBJ whole genome shotgun (WGS) entry which is preliminary data.</text>
</comment>
<dbReference type="OrthoDB" id="7665907at2"/>
<dbReference type="EMBL" id="PHQP01000126">
    <property type="protein sequence ID" value="RAV32887.1"/>
    <property type="molecule type" value="Genomic_DNA"/>
</dbReference>
<proteinExistence type="predicted"/>
<dbReference type="SUPFAM" id="SSF53448">
    <property type="entry name" value="Nucleotide-diphospho-sugar transferases"/>
    <property type="match status" value="1"/>
</dbReference>
<accession>A0A364V8E2</accession>
<evidence type="ECO:0000313" key="2">
    <source>
        <dbReference type="EMBL" id="RAV32887.1"/>
    </source>
</evidence>
<dbReference type="Gene3D" id="3.90.550.10">
    <property type="entry name" value="Spore Coat Polysaccharide Biosynthesis Protein SpsA, Chain A"/>
    <property type="match status" value="1"/>
</dbReference>
<dbReference type="InterPro" id="IPR029044">
    <property type="entry name" value="Nucleotide-diphossugar_trans"/>
</dbReference>
<dbReference type="Pfam" id="PF00535">
    <property type="entry name" value="Glycos_transf_2"/>
    <property type="match status" value="1"/>
</dbReference>
<protein>
    <recommendedName>
        <fullName evidence="1">Glycosyltransferase 2-like domain-containing protein</fullName>
    </recommendedName>
</protein>
<name>A0A364V8E2_9CORY</name>
<reference evidence="2 3" key="1">
    <citation type="journal article" date="2018" name="Syst. Appl. Microbiol.">
        <title>Corynebacterium heidelbergense sp. nov., isolated from the preen glands of Egyptian geese (Alopochen aegyptiacus).</title>
        <authorList>
            <person name="Braun M.S."/>
            <person name="Wang E."/>
            <person name="Zimmermann S."/>
            <person name="Wink M."/>
        </authorList>
    </citation>
    <scope>NUCLEOTIDE SEQUENCE [LARGE SCALE GENOMIC DNA]</scope>
    <source>
        <strain evidence="2 3">DSM 104638</strain>
    </source>
</reference>
<gene>
    <name evidence="2" type="ORF">CWC39_10135</name>
</gene>
<dbReference type="InterPro" id="IPR001173">
    <property type="entry name" value="Glyco_trans_2-like"/>
</dbReference>
<feature type="domain" description="Glycosyltransferase 2-like" evidence="1">
    <location>
        <begin position="20"/>
        <end position="82"/>
    </location>
</feature>
<evidence type="ECO:0000259" key="1">
    <source>
        <dbReference type="Pfam" id="PF00535"/>
    </source>
</evidence>
<organism evidence="2 3">
    <name type="scientific">Corynebacterium heidelbergense</name>
    <dbReference type="NCBI Taxonomy" id="2055947"/>
    <lineage>
        <taxon>Bacteria</taxon>
        <taxon>Bacillati</taxon>
        <taxon>Actinomycetota</taxon>
        <taxon>Actinomycetes</taxon>
        <taxon>Mycobacteriales</taxon>
        <taxon>Corynebacteriaceae</taxon>
        <taxon>Corynebacterium</taxon>
    </lineage>
</organism>
<feature type="non-terminal residue" evidence="2">
    <location>
        <position position="83"/>
    </location>
</feature>